<accession>A0AAV8PWN4</accession>
<organism evidence="1 2">
    <name type="scientific">Ensete ventricosum</name>
    <name type="common">Abyssinian banana</name>
    <name type="synonym">Musa ensete</name>
    <dbReference type="NCBI Taxonomy" id="4639"/>
    <lineage>
        <taxon>Eukaryota</taxon>
        <taxon>Viridiplantae</taxon>
        <taxon>Streptophyta</taxon>
        <taxon>Embryophyta</taxon>
        <taxon>Tracheophyta</taxon>
        <taxon>Spermatophyta</taxon>
        <taxon>Magnoliopsida</taxon>
        <taxon>Liliopsida</taxon>
        <taxon>Zingiberales</taxon>
        <taxon>Musaceae</taxon>
        <taxon>Ensete</taxon>
    </lineage>
</organism>
<name>A0AAV8PWN4_ENSVE</name>
<reference evidence="1 2" key="1">
    <citation type="submission" date="2022-12" db="EMBL/GenBank/DDBJ databases">
        <title>Chromosome-scale assembly of the Ensete ventricosum genome.</title>
        <authorList>
            <person name="Dussert Y."/>
            <person name="Stocks J."/>
            <person name="Wendawek A."/>
            <person name="Woldeyes F."/>
            <person name="Nichols R.A."/>
            <person name="Borrell J.S."/>
        </authorList>
    </citation>
    <scope>NUCLEOTIDE SEQUENCE [LARGE SCALE GENOMIC DNA]</scope>
    <source>
        <strain evidence="2">cv. Maze</strain>
        <tissue evidence="1">Seeds</tissue>
    </source>
</reference>
<dbReference type="EMBL" id="JAQQAF010000003">
    <property type="protein sequence ID" value="KAJ8500650.1"/>
    <property type="molecule type" value="Genomic_DNA"/>
</dbReference>
<evidence type="ECO:0008006" key="3">
    <source>
        <dbReference type="Google" id="ProtNLM"/>
    </source>
</evidence>
<sequence length="87" mass="10150">MGMISREKWMWLVVTAPPSSFNPRVLTGLSWCSTKCLGCQLEPLLAFFPGWQSTWEWLRAARCVRARVARKHVRMKPLCCVEILWKL</sequence>
<dbReference type="AlphaFoldDB" id="A0AAV8PWN4"/>
<protein>
    <recommendedName>
        <fullName evidence="3">Secreted protein</fullName>
    </recommendedName>
</protein>
<evidence type="ECO:0000313" key="1">
    <source>
        <dbReference type="EMBL" id="KAJ8500650.1"/>
    </source>
</evidence>
<gene>
    <name evidence="1" type="ORF">OPV22_011202</name>
</gene>
<comment type="caution">
    <text evidence="1">The sequence shown here is derived from an EMBL/GenBank/DDBJ whole genome shotgun (WGS) entry which is preliminary data.</text>
</comment>
<dbReference type="Proteomes" id="UP001222027">
    <property type="component" value="Unassembled WGS sequence"/>
</dbReference>
<evidence type="ECO:0000313" key="2">
    <source>
        <dbReference type="Proteomes" id="UP001222027"/>
    </source>
</evidence>
<proteinExistence type="predicted"/>
<keyword evidence="2" id="KW-1185">Reference proteome</keyword>